<sequence length="198" mass="22457">MKDKFQISDFWSLISANGSLQLSCPYCLYKDMVDETYVLEKGLTTTFLQQFVEPRILCANASVSQTKKVQPITVCGKSVSWGVRTNNNFYKILNLLGGCAYSKLTSVKVDTDVIHKCVANHDLLILKIYYLIYCILKRHFIDARVLIEDQILKASTSNPLIWPFPSLIHALCIQVGVPFFESETQVKTFKDISKSDTD</sequence>
<name>A0ABD3UD29_9LAMI</name>
<protein>
    <submittedName>
        <fullName evidence="1">Uncharacterized protein</fullName>
    </submittedName>
</protein>
<keyword evidence="2" id="KW-1185">Reference proteome</keyword>
<evidence type="ECO:0000313" key="2">
    <source>
        <dbReference type="Proteomes" id="UP001634393"/>
    </source>
</evidence>
<dbReference type="AlphaFoldDB" id="A0ABD3UD29"/>
<organism evidence="1 2">
    <name type="scientific">Penstemon smallii</name>
    <dbReference type="NCBI Taxonomy" id="265156"/>
    <lineage>
        <taxon>Eukaryota</taxon>
        <taxon>Viridiplantae</taxon>
        <taxon>Streptophyta</taxon>
        <taxon>Embryophyta</taxon>
        <taxon>Tracheophyta</taxon>
        <taxon>Spermatophyta</taxon>
        <taxon>Magnoliopsida</taxon>
        <taxon>eudicotyledons</taxon>
        <taxon>Gunneridae</taxon>
        <taxon>Pentapetalae</taxon>
        <taxon>asterids</taxon>
        <taxon>lamiids</taxon>
        <taxon>Lamiales</taxon>
        <taxon>Plantaginaceae</taxon>
        <taxon>Cheloneae</taxon>
        <taxon>Penstemon</taxon>
    </lineage>
</organism>
<accession>A0ABD3UD29</accession>
<reference evidence="1 2" key="1">
    <citation type="submission" date="2024-12" db="EMBL/GenBank/DDBJ databases">
        <title>The unique morphological basis and parallel evolutionary history of personate flowers in Penstemon.</title>
        <authorList>
            <person name="Depatie T.H."/>
            <person name="Wessinger C.A."/>
        </authorList>
    </citation>
    <scope>NUCLEOTIDE SEQUENCE [LARGE SCALE GENOMIC DNA]</scope>
    <source>
        <strain evidence="1">WTNN_2</strain>
        <tissue evidence="1">Leaf</tissue>
    </source>
</reference>
<comment type="caution">
    <text evidence="1">The sequence shown here is derived from an EMBL/GenBank/DDBJ whole genome shotgun (WGS) entry which is preliminary data.</text>
</comment>
<proteinExistence type="predicted"/>
<gene>
    <name evidence="1" type="ORF">ACJIZ3_003451</name>
</gene>
<dbReference type="EMBL" id="JBJXBP010000002">
    <property type="protein sequence ID" value="KAL3846048.1"/>
    <property type="molecule type" value="Genomic_DNA"/>
</dbReference>
<dbReference type="Proteomes" id="UP001634393">
    <property type="component" value="Unassembled WGS sequence"/>
</dbReference>
<evidence type="ECO:0000313" key="1">
    <source>
        <dbReference type="EMBL" id="KAL3846048.1"/>
    </source>
</evidence>